<dbReference type="Proteomes" id="UP000637239">
    <property type="component" value="Chromosome 7"/>
</dbReference>
<evidence type="ECO:0000256" key="2">
    <source>
        <dbReference type="ARBA" id="ARBA00023015"/>
    </source>
</evidence>
<dbReference type="InterPro" id="IPR036864">
    <property type="entry name" value="Zn2-C6_fun-type_DNA-bd_sf"/>
</dbReference>
<feature type="compositionally biased region" description="Polar residues" evidence="6">
    <location>
        <begin position="96"/>
        <end position="115"/>
    </location>
</feature>
<dbReference type="Gene3D" id="4.10.240.10">
    <property type="entry name" value="Zn(2)-C6 fungal-type DNA-binding domain"/>
    <property type="match status" value="1"/>
</dbReference>
<reference evidence="8" key="1">
    <citation type="submission" date="2021-01" db="EMBL/GenBank/DDBJ databases">
        <authorList>
            <consortium name="Aspergillus chevalieri M1 genome sequencing consortium"/>
            <person name="Kazuki M."/>
            <person name="Futagami T."/>
        </authorList>
    </citation>
    <scope>NUCLEOTIDE SEQUENCE</scope>
    <source>
        <strain evidence="8">M1</strain>
    </source>
</reference>
<dbReference type="PANTHER" id="PTHR46910">
    <property type="entry name" value="TRANSCRIPTION FACTOR PDR1"/>
    <property type="match status" value="1"/>
</dbReference>
<reference evidence="8" key="2">
    <citation type="submission" date="2021-02" db="EMBL/GenBank/DDBJ databases">
        <title>Aspergillus chevalieri M1 genome sequence.</title>
        <authorList>
            <person name="Kadooka C."/>
            <person name="Mori K."/>
            <person name="Futagami T."/>
        </authorList>
    </citation>
    <scope>NUCLEOTIDE SEQUENCE</scope>
    <source>
        <strain evidence="8">M1</strain>
    </source>
</reference>
<keyword evidence="1" id="KW-0479">Metal-binding</keyword>
<evidence type="ECO:0000256" key="3">
    <source>
        <dbReference type="ARBA" id="ARBA00023125"/>
    </source>
</evidence>
<dbReference type="GO" id="GO:0000981">
    <property type="term" value="F:DNA-binding transcription factor activity, RNA polymerase II-specific"/>
    <property type="evidence" value="ECO:0007669"/>
    <property type="project" value="InterPro"/>
</dbReference>
<dbReference type="SUPFAM" id="SSF57701">
    <property type="entry name" value="Zn2/Cys6 DNA-binding domain"/>
    <property type="match status" value="1"/>
</dbReference>
<dbReference type="GO" id="GO:0008270">
    <property type="term" value="F:zinc ion binding"/>
    <property type="evidence" value="ECO:0007669"/>
    <property type="project" value="InterPro"/>
</dbReference>
<sequence>MDGSPEAESGPDRRQALACSYCRIEKIKCSRTNPCENCMDRGEECTYPLVKRRVGSKRDKPRKALEERLARMEFLLQLSNSENAATSSANREQRPEFSTSAQSAEMQNPESQSPFSSAMLNDSGEIMDGISTAEVDPLKDHPSFHSQMTQETSHTLPPLPAPTLTRPQHLTHHTLPEGVQDSSPHVECADLLGTEVGWEYHGPTSFLSICSIPGIAWVSESSGEPGFFETAKTLVLNIDSRLKMRRNLRRETIAEPDEDTAWKWCKAYFEHSFDASLGLVSQQHFETRLRHHFAQRDVTDDDPAWYALRNTVYASGYRLSSSNMPYSNMFGEIHGQAWRYFEKAFSVHTELLYCDTGLTAVQALTSMSFFAEGLGSPSLGYMLSSCAMRLAQAKGLHRQPAQSWNLPQAEQQHRIRLFWTLYILEKHISYRSGRPSIIDDDDISCSLPSTQLADNTTYTDSFIYIVQHARISSRIAKQLASGKSFRQTHAKILEVIQELNTELQEWRDSLPSFLQPDAPTTRHEKRPRNINMYHVMYLRYAYYGSVMAIHCILTHPWNSSLFGSGQTAALHSHISISSHVVVNAARSIILDTNAIHVDASTPIWLAFYFPLVSAINIFIYTLKYPALPTASSDLALLDIATGHFSRLELVSPDIALPFVREIARLARATVECVNKVATSPSSLLRPDLQAFPVTPPFLQNSEDNTSLKEDMLELYSDNWSTMFPCLNDEFPRNY</sequence>
<name>A0A7R7VWH4_ASPCH</name>
<dbReference type="AlphaFoldDB" id="A0A7R7VWH4"/>
<proteinExistence type="predicted"/>
<dbReference type="InterPro" id="IPR007219">
    <property type="entry name" value="XnlR_reg_dom"/>
</dbReference>
<dbReference type="PROSITE" id="PS50048">
    <property type="entry name" value="ZN2_CY6_FUNGAL_2"/>
    <property type="match status" value="1"/>
</dbReference>
<keyword evidence="2" id="KW-0805">Transcription regulation</keyword>
<organism evidence="8 9">
    <name type="scientific">Aspergillus chevalieri</name>
    <name type="common">Eurotium chevalieri</name>
    <dbReference type="NCBI Taxonomy" id="182096"/>
    <lineage>
        <taxon>Eukaryota</taxon>
        <taxon>Fungi</taxon>
        <taxon>Dikarya</taxon>
        <taxon>Ascomycota</taxon>
        <taxon>Pezizomycotina</taxon>
        <taxon>Eurotiomycetes</taxon>
        <taxon>Eurotiomycetidae</taxon>
        <taxon>Eurotiales</taxon>
        <taxon>Aspergillaceae</taxon>
        <taxon>Aspergillus</taxon>
        <taxon>Aspergillus subgen. Aspergillus</taxon>
    </lineage>
</organism>
<evidence type="ECO:0000256" key="1">
    <source>
        <dbReference type="ARBA" id="ARBA00022723"/>
    </source>
</evidence>
<dbReference type="GO" id="GO:0003677">
    <property type="term" value="F:DNA binding"/>
    <property type="evidence" value="ECO:0007669"/>
    <property type="project" value="UniProtKB-KW"/>
</dbReference>
<dbReference type="KEGG" id="ache:ACHE_70277S"/>
<keyword evidence="4" id="KW-0804">Transcription</keyword>
<protein>
    <recommendedName>
        <fullName evidence="7">Zn(2)-C6 fungal-type domain-containing protein</fullName>
    </recommendedName>
</protein>
<dbReference type="PANTHER" id="PTHR46910:SF25">
    <property type="entry name" value="ABC-TRANSPORTER-REGULATING TRANSCRIPTION FACTOR"/>
    <property type="match status" value="1"/>
</dbReference>
<evidence type="ECO:0000256" key="4">
    <source>
        <dbReference type="ARBA" id="ARBA00023163"/>
    </source>
</evidence>
<dbReference type="Pfam" id="PF00172">
    <property type="entry name" value="Zn_clus"/>
    <property type="match status" value="1"/>
</dbReference>
<keyword evidence="3" id="KW-0238">DNA-binding</keyword>
<dbReference type="InterPro" id="IPR001138">
    <property type="entry name" value="Zn2Cys6_DnaBD"/>
</dbReference>
<dbReference type="SMART" id="SM00906">
    <property type="entry name" value="Fungal_trans"/>
    <property type="match status" value="1"/>
</dbReference>
<feature type="compositionally biased region" description="Low complexity" evidence="6">
    <location>
        <begin position="81"/>
        <end position="90"/>
    </location>
</feature>
<evidence type="ECO:0000313" key="8">
    <source>
        <dbReference type="EMBL" id="BCR91434.1"/>
    </source>
</evidence>
<evidence type="ECO:0000256" key="5">
    <source>
        <dbReference type="ARBA" id="ARBA00023242"/>
    </source>
</evidence>
<dbReference type="InterPro" id="IPR050987">
    <property type="entry name" value="AtrR-like"/>
</dbReference>
<dbReference type="GeneID" id="66985792"/>
<dbReference type="Pfam" id="PF04082">
    <property type="entry name" value="Fungal_trans"/>
    <property type="match status" value="1"/>
</dbReference>
<dbReference type="SMART" id="SM00066">
    <property type="entry name" value="GAL4"/>
    <property type="match status" value="1"/>
</dbReference>
<keyword evidence="5" id="KW-0539">Nucleus</keyword>
<feature type="region of interest" description="Disordered" evidence="6">
    <location>
        <begin position="81"/>
        <end position="115"/>
    </location>
</feature>
<evidence type="ECO:0000313" key="9">
    <source>
        <dbReference type="Proteomes" id="UP000637239"/>
    </source>
</evidence>
<dbReference type="RefSeq" id="XP_043139956.1">
    <property type="nucleotide sequence ID" value="XM_043282592.1"/>
</dbReference>
<dbReference type="CDD" id="cd12148">
    <property type="entry name" value="fungal_TF_MHR"/>
    <property type="match status" value="1"/>
</dbReference>
<dbReference type="CDD" id="cd00067">
    <property type="entry name" value="GAL4"/>
    <property type="match status" value="1"/>
</dbReference>
<feature type="domain" description="Zn(2)-C6 fungal-type" evidence="7">
    <location>
        <begin position="18"/>
        <end position="47"/>
    </location>
</feature>
<dbReference type="PROSITE" id="PS00463">
    <property type="entry name" value="ZN2_CY6_FUNGAL_1"/>
    <property type="match status" value="1"/>
</dbReference>
<dbReference type="GO" id="GO:0006351">
    <property type="term" value="P:DNA-templated transcription"/>
    <property type="evidence" value="ECO:0007669"/>
    <property type="project" value="InterPro"/>
</dbReference>
<evidence type="ECO:0000256" key="6">
    <source>
        <dbReference type="SAM" id="MobiDB-lite"/>
    </source>
</evidence>
<gene>
    <name evidence="8" type="ORF">ACHE_70277S</name>
</gene>
<evidence type="ECO:0000259" key="7">
    <source>
        <dbReference type="PROSITE" id="PS50048"/>
    </source>
</evidence>
<dbReference type="EMBL" id="AP024422">
    <property type="protein sequence ID" value="BCR91434.1"/>
    <property type="molecule type" value="Genomic_DNA"/>
</dbReference>
<accession>A0A7R7VWH4</accession>
<keyword evidence="9" id="KW-1185">Reference proteome</keyword>